<reference evidence="1" key="1">
    <citation type="journal article" date="2015" name="Nature">
        <title>Complex archaea that bridge the gap between prokaryotes and eukaryotes.</title>
        <authorList>
            <person name="Spang A."/>
            <person name="Saw J.H."/>
            <person name="Jorgensen S.L."/>
            <person name="Zaremba-Niedzwiedzka K."/>
            <person name="Martijn J."/>
            <person name="Lind A.E."/>
            <person name="van Eijk R."/>
            <person name="Schleper C."/>
            <person name="Guy L."/>
            <person name="Ettema T.J."/>
        </authorList>
    </citation>
    <scope>NUCLEOTIDE SEQUENCE</scope>
</reference>
<sequence>MAFPANQGVNFERLQSQALSASEFQRGNAQRTALDRLRLLLGRAAQFSDTQKRRDLFGGTPDSTPFGADKFFQRQREGTETLKLRQFLGGKVPNATPRSIQGIQNFGSQFNTEPVPQQGRERRDLFRRRIAPGRTF</sequence>
<dbReference type="AlphaFoldDB" id="A0A0F9V6M7"/>
<accession>A0A0F9V6M7</accession>
<name>A0A0F9V6M7_9ZZZZ</name>
<comment type="caution">
    <text evidence="1">The sequence shown here is derived from an EMBL/GenBank/DDBJ whole genome shotgun (WGS) entry which is preliminary data.</text>
</comment>
<proteinExistence type="predicted"/>
<organism evidence="1">
    <name type="scientific">marine sediment metagenome</name>
    <dbReference type="NCBI Taxonomy" id="412755"/>
    <lineage>
        <taxon>unclassified sequences</taxon>
        <taxon>metagenomes</taxon>
        <taxon>ecological metagenomes</taxon>
    </lineage>
</organism>
<evidence type="ECO:0000313" key="1">
    <source>
        <dbReference type="EMBL" id="KKN61518.1"/>
    </source>
</evidence>
<gene>
    <name evidence="1" type="ORF">LCGC14_0521060</name>
</gene>
<dbReference type="EMBL" id="LAZR01000655">
    <property type="protein sequence ID" value="KKN61518.1"/>
    <property type="molecule type" value="Genomic_DNA"/>
</dbReference>
<protein>
    <submittedName>
        <fullName evidence="1">Uncharacterized protein</fullName>
    </submittedName>
</protein>